<evidence type="ECO:0000259" key="5">
    <source>
        <dbReference type="Pfam" id="PF06429"/>
    </source>
</evidence>
<accession>A0ABV6RLW3</accession>
<dbReference type="InterPro" id="IPR010930">
    <property type="entry name" value="Flg_bb/hook_C_dom"/>
</dbReference>
<dbReference type="RefSeq" id="WP_386667177.1">
    <property type="nucleotide sequence ID" value="NZ_JBHLTG010000001.1"/>
</dbReference>
<evidence type="ECO:0000259" key="6">
    <source>
        <dbReference type="Pfam" id="PF22692"/>
    </source>
</evidence>
<evidence type="ECO:0000256" key="2">
    <source>
        <dbReference type="ARBA" id="ARBA00009677"/>
    </source>
</evidence>
<dbReference type="PANTHER" id="PTHR30435">
    <property type="entry name" value="FLAGELLAR PROTEIN"/>
    <property type="match status" value="1"/>
</dbReference>
<dbReference type="Pfam" id="PF06429">
    <property type="entry name" value="Flg_bbr_C"/>
    <property type="match status" value="1"/>
</dbReference>
<name>A0ABV6RLW3_9GAMM</name>
<reference evidence="7 8" key="1">
    <citation type="submission" date="2024-09" db="EMBL/GenBank/DDBJ databases">
        <authorList>
            <person name="Sun Q."/>
            <person name="Mori K."/>
        </authorList>
    </citation>
    <scope>NUCLEOTIDE SEQUENCE [LARGE SCALE GENOMIC DNA]</scope>
    <source>
        <strain evidence="7 8">KCTC 23076</strain>
    </source>
</reference>
<dbReference type="Proteomes" id="UP001589896">
    <property type="component" value="Unassembled WGS sequence"/>
</dbReference>
<keyword evidence="7" id="KW-0966">Cell projection</keyword>
<comment type="similarity">
    <text evidence="2 4">Belongs to the flagella basal body rod proteins family.</text>
</comment>
<feature type="domain" description="Flagellar hook protein FlgE/F/G-like D1" evidence="6">
    <location>
        <begin position="70"/>
        <end position="130"/>
    </location>
</feature>
<evidence type="ECO:0000313" key="7">
    <source>
        <dbReference type="EMBL" id="MFC0677976.1"/>
    </source>
</evidence>
<dbReference type="PANTHER" id="PTHR30435:SF19">
    <property type="entry name" value="FLAGELLAR BASAL-BODY ROD PROTEIN FLGG"/>
    <property type="match status" value="1"/>
</dbReference>
<dbReference type="SUPFAM" id="SSF117143">
    <property type="entry name" value="Flagellar hook protein flgE"/>
    <property type="match status" value="1"/>
</dbReference>
<keyword evidence="7" id="KW-0282">Flagellum</keyword>
<dbReference type="EMBL" id="JBHLTG010000001">
    <property type="protein sequence ID" value="MFC0677976.1"/>
    <property type="molecule type" value="Genomic_DNA"/>
</dbReference>
<gene>
    <name evidence="7" type="ORF">ACFFGH_08995</name>
</gene>
<keyword evidence="8" id="KW-1185">Reference proteome</keyword>
<dbReference type="InterPro" id="IPR037925">
    <property type="entry name" value="FlgE/F/G-like"/>
</dbReference>
<dbReference type="InterPro" id="IPR053967">
    <property type="entry name" value="LlgE_F_G-like_D1"/>
</dbReference>
<evidence type="ECO:0000256" key="1">
    <source>
        <dbReference type="ARBA" id="ARBA00004117"/>
    </source>
</evidence>
<proteinExistence type="inferred from homology"/>
<sequence length="223" mass="23374">MTDTLQAIGQALSNDVRTLTTISHNVANISTPGYRGVRTVPQFDAAAGLSEVTVLRDGGLAQTARPMDLALQGSGFFTVERDGQVLLVRAGAFRVDRDGWLVTAAGDRVLGTSGPIAMPAGDVRVDADGALRQGTQALGQLQLVTVADAAQLRPAGAGAFAFDGALVPAQAQVVQGALERSNVEPADEMLRLMETTRHAESVQRAMSMYDKAMDVGINKLGEN</sequence>
<dbReference type="NCBIfam" id="TIGR03506">
    <property type="entry name" value="FlgEFG_subfam"/>
    <property type="match status" value="1"/>
</dbReference>
<organism evidence="7 8">
    <name type="scientific">Lysobacter korlensis</name>
    <dbReference type="NCBI Taxonomy" id="553636"/>
    <lineage>
        <taxon>Bacteria</taxon>
        <taxon>Pseudomonadati</taxon>
        <taxon>Pseudomonadota</taxon>
        <taxon>Gammaproteobacteria</taxon>
        <taxon>Lysobacterales</taxon>
        <taxon>Lysobacteraceae</taxon>
        <taxon>Lysobacter</taxon>
    </lineage>
</organism>
<feature type="domain" description="Flagellar basal-body/hook protein C-terminal" evidence="5">
    <location>
        <begin position="174"/>
        <end position="217"/>
    </location>
</feature>
<keyword evidence="3 4" id="KW-0975">Bacterial flagellum</keyword>
<comment type="caution">
    <text evidence="7">The sequence shown here is derived from an EMBL/GenBank/DDBJ whole genome shotgun (WGS) entry which is preliminary data.</text>
</comment>
<dbReference type="InterPro" id="IPR020013">
    <property type="entry name" value="Flagellar_FlgE/F/G"/>
</dbReference>
<keyword evidence="7" id="KW-0969">Cilium</keyword>
<evidence type="ECO:0000313" key="8">
    <source>
        <dbReference type="Proteomes" id="UP001589896"/>
    </source>
</evidence>
<evidence type="ECO:0000256" key="3">
    <source>
        <dbReference type="ARBA" id="ARBA00023143"/>
    </source>
</evidence>
<comment type="subcellular location">
    <subcellularLocation>
        <location evidence="1 4">Bacterial flagellum basal body</location>
    </subcellularLocation>
</comment>
<evidence type="ECO:0000256" key="4">
    <source>
        <dbReference type="RuleBase" id="RU362116"/>
    </source>
</evidence>
<protein>
    <submittedName>
        <fullName evidence="7">Flagellar hook-basal body protein</fullName>
    </submittedName>
</protein>
<dbReference type="Pfam" id="PF22692">
    <property type="entry name" value="LlgE_F_G_D1"/>
    <property type="match status" value="1"/>
</dbReference>